<gene>
    <name evidence="1" type="ORF">VaNZ11_010804</name>
</gene>
<proteinExistence type="predicted"/>
<protein>
    <submittedName>
        <fullName evidence="1">Uncharacterized protein</fullName>
    </submittedName>
</protein>
<name>A0ABQ5SA65_9CHLO</name>
<dbReference type="EMBL" id="BSDZ01000042">
    <property type="protein sequence ID" value="GLI66828.1"/>
    <property type="molecule type" value="Genomic_DNA"/>
</dbReference>
<organism evidence="1 2">
    <name type="scientific">Volvox africanus</name>
    <dbReference type="NCBI Taxonomy" id="51714"/>
    <lineage>
        <taxon>Eukaryota</taxon>
        <taxon>Viridiplantae</taxon>
        <taxon>Chlorophyta</taxon>
        <taxon>core chlorophytes</taxon>
        <taxon>Chlorophyceae</taxon>
        <taxon>CS clade</taxon>
        <taxon>Chlamydomonadales</taxon>
        <taxon>Volvocaceae</taxon>
        <taxon>Volvox</taxon>
    </lineage>
</organism>
<keyword evidence="2" id="KW-1185">Reference proteome</keyword>
<evidence type="ECO:0000313" key="2">
    <source>
        <dbReference type="Proteomes" id="UP001165090"/>
    </source>
</evidence>
<accession>A0ABQ5SA65</accession>
<reference evidence="1 2" key="1">
    <citation type="journal article" date="2023" name="IScience">
        <title>Expanded male sex-determining region conserved during the evolution of homothallism in the green alga Volvox.</title>
        <authorList>
            <person name="Yamamoto K."/>
            <person name="Matsuzaki R."/>
            <person name="Mahakham W."/>
            <person name="Heman W."/>
            <person name="Sekimoto H."/>
            <person name="Kawachi M."/>
            <person name="Minakuchi Y."/>
            <person name="Toyoda A."/>
            <person name="Nozaki H."/>
        </authorList>
    </citation>
    <scope>NUCLEOTIDE SEQUENCE [LARGE SCALE GENOMIC DNA]</scope>
    <source>
        <strain evidence="1 2">NIES-4468</strain>
    </source>
</reference>
<evidence type="ECO:0000313" key="1">
    <source>
        <dbReference type="EMBL" id="GLI66828.1"/>
    </source>
</evidence>
<sequence length="174" mass="19312">MRFLKPPMYGSCWKTMTTRVAVFSWRSVSRFSVFGRDASTAATSTDMFGRKRRRYSDGGNDSASEANNSLLAVTDQQREQLAAPDGAERRQRTSGFLRSVVAVRQVVADVQAVYVADVWHNGWSSVPAEVLKLDGLVVFNASGNDIETLAEGCWWWVLNLGKPLISEKSAWETG</sequence>
<comment type="caution">
    <text evidence="1">The sequence shown here is derived from an EMBL/GenBank/DDBJ whole genome shotgun (WGS) entry which is preliminary data.</text>
</comment>
<dbReference type="Proteomes" id="UP001165090">
    <property type="component" value="Unassembled WGS sequence"/>
</dbReference>